<dbReference type="EMBL" id="JAUTXU010000189">
    <property type="protein sequence ID" value="KAK3700115.1"/>
    <property type="molecule type" value="Genomic_DNA"/>
</dbReference>
<reference evidence="1" key="1">
    <citation type="submission" date="2023-07" db="EMBL/GenBank/DDBJ databases">
        <title>Black Yeasts Isolated from many extreme environments.</title>
        <authorList>
            <person name="Coleine C."/>
            <person name="Stajich J.E."/>
            <person name="Selbmann L."/>
        </authorList>
    </citation>
    <scope>NUCLEOTIDE SEQUENCE</scope>
    <source>
        <strain evidence="1">CCFEE 5714</strain>
    </source>
</reference>
<proteinExistence type="predicted"/>
<protein>
    <submittedName>
        <fullName evidence="1">Uncharacterized protein</fullName>
    </submittedName>
</protein>
<name>A0ACC3MPD6_9PEZI</name>
<accession>A0ACC3MPD6</accession>
<dbReference type="Proteomes" id="UP001281147">
    <property type="component" value="Unassembled WGS sequence"/>
</dbReference>
<gene>
    <name evidence="1" type="ORF">LTR37_016118</name>
</gene>
<keyword evidence="2" id="KW-1185">Reference proteome</keyword>
<comment type="caution">
    <text evidence="1">The sequence shown here is derived from an EMBL/GenBank/DDBJ whole genome shotgun (WGS) entry which is preliminary data.</text>
</comment>
<organism evidence="1 2">
    <name type="scientific">Vermiconidia calcicola</name>
    <dbReference type="NCBI Taxonomy" id="1690605"/>
    <lineage>
        <taxon>Eukaryota</taxon>
        <taxon>Fungi</taxon>
        <taxon>Dikarya</taxon>
        <taxon>Ascomycota</taxon>
        <taxon>Pezizomycotina</taxon>
        <taxon>Dothideomycetes</taxon>
        <taxon>Dothideomycetidae</taxon>
        <taxon>Mycosphaerellales</taxon>
        <taxon>Extremaceae</taxon>
        <taxon>Vermiconidia</taxon>
    </lineage>
</organism>
<sequence>MSSPNTVVELPTDILTLVVEELTGENQSLSSLSRTCKALHSLCLPLLLHTVDLSSHNLGRQPQHEDQQFPPMSVVVKADYNNKYRPRNDLVPRQRAFLRLLTSRPELAFYVRELTWTLIWTDFGEAAIADIDRQTWTVFSRLTNVQRLDLASLNDHWKEPYIRQNPDRLFPAVTELRLVGWMHRGLAKAIIDALDVNRFRSLELDCLQDEGALVGGKPISLNVTQDQGPNDNNSGEQCMLTDETVLRQEVGEAIIFPGPMWLPLRILRGKNLTSLASIDINMPPFDPYIDLRMYYTMFQEICKLIIRRMAMY</sequence>
<evidence type="ECO:0000313" key="1">
    <source>
        <dbReference type="EMBL" id="KAK3700115.1"/>
    </source>
</evidence>
<evidence type="ECO:0000313" key="2">
    <source>
        <dbReference type="Proteomes" id="UP001281147"/>
    </source>
</evidence>